<dbReference type="RefSeq" id="WP_188778044.1">
    <property type="nucleotide sequence ID" value="NZ_BMKQ01000001.1"/>
</dbReference>
<evidence type="ECO:0000256" key="4">
    <source>
        <dbReference type="PROSITE-ProRule" id="PRU01248"/>
    </source>
</evidence>
<dbReference type="InterPro" id="IPR011010">
    <property type="entry name" value="DNA_brk_join_enz"/>
</dbReference>
<reference evidence="7" key="1">
    <citation type="journal article" date="2014" name="Int. J. Syst. Evol. Microbiol.">
        <title>Complete genome sequence of Corynebacterium casei LMG S-19264T (=DSM 44701T), isolated from a smear-ripened cheese.</title>
        <authorList>
            <consortium name="US DOE Joint Genome Institute (JGI-PGF)"/>
            <person name="Walter F."/>
            <person name="Albersmeier A."/>
            <person name="Kalinowski J."/>
            <person name="Ruckert C."/>
        </authorList>
    </citation>
    <scope>NUCLEOTIDE SEQUENCE</scope>
    <source>
        <strain evidence="7">CGMCC 1.16067</strain>
    </source>
</reference>
<keyword evidence="2 4" id="KW-0238">DNA-binding</keyword>
<dbReference type="InterPro" id="IPR053876">
    <property type="entry name" value="Phage_int_M"/>
</dbReference>
<dbReference type="PANTHER" id="PTHR30349">
    <property type="entry name" value="PHAGE INTEGRASE-RELATED"/>
    <property type="match status" value="1"/>
</dbReference>
<dbReference type="PROSITE" id="PS51898">
    <property type="entry name" value="TYR_RECOMBINASE"/>
    <property type="match status" value="1"/>
</dbReference>
<comment type="similarity">
    <text evidence="1">Belongs to the 'phage' integrase family.</text>
</comment>
<dbReference type="EMBL" id="BMKQ01000001">
    <property type="protein sequence ID" value="GGF35150.1"/>
    <property type="molecule type" value="Genomic_DNA"/>
</dbReference>
<dbReference type="InterPro" id="IPR002104">
    <property type="entry name" value="Integrase_catalytic"/>
</dbReference>
<evidence type="ECO:0000313" key="8">
    <source>
        <dbReference type="Proteomes" id="UP000649179"/>
    </source>
</evidence>
<dbReference type="SUPFAM" id="SSF56349">
    <property type="entry name" value="DNA breaking-rejoining enzymes"/>
    <property type="match status" value="1"/>
</dbReference>
<dbReference type="GO" id="GO:0003677">
    <property type="term" value="F:DNA binding"/>
    <property type="evidence" value="ECO:0007669"/>
    <property type="project" value="UniProtKB-UniRule"/>
</dbReference>
<dbReference type="InterPro" id="IPR050090">
    <property type="entry name" value="Tyrosine_recombinase_XerCD"/>
</dbReference>
<gene>
    <name evidence="7" type="ORF">GCM10011519_05730</name>
</gene>
<evidence type="ECO:0000256" key="2">
    <source>
        <dbReference type="ARBA" id="ARBA00023125"/>
    </source>
</evidence>
<evidence type="ECO:0000256" key="3">
    <source>
        <dbReference type="ARBA" id="ARBA00023172"/>
    </source>
</evidence>
<dbReference type="Pfam" id="PF00589">
    <property type="entry name" value="Phage_integrase"/>
    <property type="match status" value="1"/>
</dbReference>
<proteinExistence type="inferred from homology"/>
<sequence length="322" mass="35133">MSDELTGESTIADLAELWLAEKQVAGIAANTLRGYRGVVDNQIVPAIGLRPIASCRTSVIDRVIKTHAETGATVAKLRNALRQMFALAVRHDVLAANPVDQVARIRRSRRSVAVLTPAQVGDLRAHINRTMALKRCGPPMTDDLRDIVDLLLATGCRIGEILALTYDAVDLASDLPTLTVSGTVVTETGRGTFRQPWPKTDAGHRVLALPPFGVNVILRRQVEKPANPINAVFATRTGIWHQVANLETKWGRLVHGTEFDWVTFHVFRKSVATAIDLATDTRAAAAQLGHSSEAITAQYYVAKAKQAPDLREHLQVFGADRH</sequence>
<name>A0A917BAY1_9ACTN</name>
<dbReference type="InterPro" id="IPR010998">
    <property type="entry name" value="Integrase_recombinase_N"/>
</dbReference>
<evidence type="ECO:0000259" key="5">
    <source>
        <dbReference type="PROSITE" id="PS51898"/>
    </source>
</evidence>
<accession>A0A917BAY1</accession>
<evidence type="ECO:0000313" key="7">
    <source>
        <dbReference type="EMBL" id="GGF35150.1"/>
    </source>
</evidence>
<feature type="domain" description="Tyr recombinase" evidence="5">
    <location>
        <begin position="110"/>
        <end position="315"/>
    </location>
</feature>
<dbReference type="Proteomes" id="UP000649179">
    <property type="component" value="Unassembled WGS sequence"/>
</dbReference>
<organism evidence="7 8">
    <name type="scientific">Marmoricola endophyticus</name>
    <dbReference type="NCBI Taxonomy" id="2040280"/>
    <lineage>
        <taxon>Bacteria</taxon>
        <taxon>Bacillati</taxon>
        <taxon>Actinomycetota</taxon>
        <taxon>Actinomycetes</taxon>
        <taxon>Propionibacteriales</taxon>
        <taxon>Nocardioidaceae</taxon>
        <taxon>Marmoricola</taxon>
    </lineage>
</organism>
<dbReference type="PROSITE" id="PS51900">
    <property type="entry name" value="CB"/>
    <property type="match status" value="1"/>
</dbReference>
<dbReference type="InterPro" id="IPR044068">
    <property type="entry name" value="CB"/>
</dbReference>
<dbReference type="AlphaFoldDB" id="A0A917BAY1"/>
<dbReference type="GO" id="GO:0006310">
    <property type="term" value="P:DNA recombination"/>
    <property type="evidence" value="ECO:0007669"/>
    <property type="project" value="UniProtKB-KW"/>
</dbReference>
<evidence type="ECO:0000259" key="6">
    <source>
        <dbReference type="PROSITE" id="PS51900"/>
    </source>
</evidence>
<keyword evidence="8" id="KW-1185">Reference proteome</keyword>
<protein>
    <submittedName>
        <fullName evidence="7">Phage integrase</fullName>
    </submittedName>
</protein>
<dbReference type="InterPro" id="IPR013762">
    <property type="entry name" value="Integrase-like_cat_sf"/>
</dbReference>
<keyword evidence="3" id="KW-0233">DNA recombination</keyword>
<reference evidence="7" key="2">
    <citation type="submission" date="2020-09" db="EMBL/GenBank/DDBJ databases">
        <authorList>
            <person name="Sun Q."/>
            <person name="Zhou Y."/>
        </authorList>
    </citation>
    <scope>NUCLEOTIDE SEQUENCE</scope>
    <source>
        <strain evidence="7">CGMCC 1.16067</strain>
    </source>
</reference>
<dbReference type="Gene3D" id="1.10.443.10">
    <property type="entry name" value="Intergrase catalytic core"/>
    <property type="match status" value="1"/>
</dbReference>
<dbReference type="Gene3D" id="1.10.150.130">
    <property type="match status" value="1"/>
</dbReference>
<evidence type="ECO:0000256" key="1">
    <source>
        <dbReference type="ARBA" id="ARBA00008857"/>
    </source>
</evidence>
<dbReference type="GO" id="GO:0015074">
    <property type="term" value="P:DNA integration"/>
    <property type="evidence" value="ECO:0007669"/>
    <property type="project" value="InterPro"/>
</dbReference>
<comment type="caution">
    <text evidence="7">The sequence shown here is derived from an EMBL/GenBank/DDBJ whole genome shotgun (WGS) entry which is preliminary data.</text>
</comment>
<dbReference type="Pfam" id="PF22022">
    <property type="entry name" value="Phage_int_M"/>
    <property type="match status" value="1"/>
</dbReference>
<feature type="domain" description="Core-binding (CB)" evidence="6">
    <location>
        <begin position="9"/>
        <end position="89"/>
    </location>
</feature>
<dbReference type="PANTHER" id="PTHR30349:SF41">
    <property type="entry name" value="INTEGRASE_RECOMBINASE PROTEIN MJ0367-RELATED"/>
    <property type="match status" value="1"/>
</dbReference>